<keyword evidence="5 8" id="KW-0812">Transmembrane</keyword>
<feature type="transmembrane region" description="Helical" evidence="8">
    <location>
        <begin position="342"/>
        <end position="358"/>
    </location>
</feature>
<dbReference type="Gene3D" id="3.30.70.1440">
    <property type="entry name" value="Multidrug efflux transporter AcrB pore domain"/>
    <property type="match status" value="1"/>
</dbReference>
<dbReference type="SUPFAM" id="SSF82866">
    <property type="entry name" value="Multidrug efflux transporter AcrB transmembrane domain"/>
    <property type="match status" value="2"/>
</dbReference>
<evidence type="ECO:0000256" key="3">
    <source>
        <dbReference type="ARBA" id="ARBA00022448"/>
    </source>
</evidence>
<dbReference type="SUPFAM" id="SSF82693">
    <property type="entry name" value="Multidrug efflux transporter AcrB pore domain, PN1, PN2, PC1 and PC2 subdomains"/>
    <property type="match status" value="2"/>
</dbReference>
<evidence type="ECO:0000256" key="1">
    <source>
        <dbReference type="ARBA" id="ARBA00004651"/>
    </source>
</evidence>
<feature type="transmembrane region" description="Helical" evidence="8">
    <location>
        <begin position="441"/>
        <end position="458"/>
    </location>
</feature>
<feature type="transmembrane region" description="Helical" evidence="8">
    <location>
        <begin position="12"/>
        <end position="31"/>
    </location>
</feature>
<reference evidence="9 10" key="1">
    <citation type="submission" date="2019-03" db="EMBL/GenBank/DDBJ databases">
        <title>Genomic Encyclopedia of Type Strains, Phase IV (KMG-IV): sequencing the most valuable type-strain genomes for metagenomic binning, comparative biology and taxonomic classification.</title>
        <authorList>
            <person name="Goeker M."/>
        </authorList>
    </citation>
    <scope>NUCLEOTIDE SEQUENCE [LARGE SCALE GENOMIC DNA]</scope>
    <source>
        <strain evidence="9 10">DSM 24984</strain>
    </source>
</reference>
<organism evidence="9 10">
    <name type="scientific">Seleniivibrio woodruffii</name>
    <dbReference type="NCBI Taxonomy" id="1078050"/>
    <lineage>
        <taxon>Bacteria</taxon>
        <taxon>Pseudomonadati</taxon>
        <taxon>Deferribacterota</taxon>
        <taxon>Deferribacteres</taxon>
        <taxon>Deferribacterales</taxon>
        <taxon>Geovibrionaceae</taxon>
        <taxon>Seleniivibrio</taxon>
    </lineage>
</organism>
<evidence type="ECO:0000313" key="10">
    <source>
        <dbReference type="Proteomes" id="UP000294614"/>
    </source>
</evidence>
<dbReference type="NCBIfam" id="TIGR00914">
    <property type="entry name" value="2A0601"/>
    <property type="match status" value="1"/>
</dbReference>
<dbReference type="OrthoDB" id="9798415at2"/>
<dbReference type="Gene3D" id="3.30.70.1430">
    <property type="entry name" value="Multidrug efflux transporter AcrB pore domain"/>
    <property type="match status" value="2"/>
</dbReference>
<feature type="transmembrane region" description="Helical" evidence="8">
    <location>
        <begin position="920"/>
        <end position="944"/>
    </location>
</feature>
<protein>
    <submittedName>
        <fullName evidence="9">Cu(I)/Ag(I) efflux system membrane protein CusA/SilA</fullName>
    </submittedName>
</protein>
<keyword evidence="7 8" id="KW-0472">Membrane</keyword>
<dbReference type="EMBL" id="SMGG01000005">
    <property type="protein sequence ID" value="TCK59875.1"/>
    <property type="molecule type" value="Genomic_DNA"/>
</dbReference>
<dbReference type="GO" id="GO:0042910">
    <property type="term" value="F:xenobiotic transmembrane transporter activity"/>
    <property type="evidence" value="ECO:0007669"/>
    <property type="project" value="TreeGrafter"/>
</dbReference>
<keyword evidence="3" id="KW-0813">Transport</keyword>
<feature type="transmembrane region" description="Helical" evidence="8">
    <location>
        <begin position="894"/>
        <end position="914"/>
    </location>
</feature>
<accession>A0A4R1K6K6</accession>
<comment type="caution">
    <text evidence="9">The sequence shown here is derived from an EMBL/GenBank/DDBJ whole genome shotgun (WGS) entry which is preliminary data.</text>
</comment>
<dbReference type="PRINTS" id="PR00702">
    <property type="entry name" value="ACRIFLAVINRP"/>
</dbReference>
<feature type="transmembrane region" description="Helical" evidence="8">
    <location>
        <begin position="390"/>
        <end position="411"/>
    </location>
</feature>
<dbReference type="InterPro" id="IPR004763">
    <property type="entry name" value="CusA-like"/>
</dbReference>
<feature type="transmembrane region" description="Helical" evidence="8">
    <location>
        <begin position="870"/>
        <end position="887"/>
    </location>
</feature>
<dbReference type="Pfam" id="PF00873">
    <property type="entry name" value="ACR_tran"/>
    <property type="match status" value="1"/>
</dbReference>
<feature type="transmembrane region" description="Helical" evidence="8">
    <location>
        <begin position="979"/>
        <end position="1000"/>
    </location>
</feature>
<dbReference type="Gene3D" id="3.30.2090.10">
    <property type="entry name" value="Multidrug efflux transporter AcrB TolC docking domain, DN and DC subdomains"/>
    <property type="match status" value="2"/>
</dbReference>
<dbReference type="PANTHER" id="PTHR32063:SF19">
    <property type="entry name" value="CATION EFFLUX SYSTEM PROTEIN CUSA"/>
    <property type="match status" value="1"/>
</dbReference>
<dbReference type="InterPro" id="IPR001036">
    <property type="entry name" value="Acrflvin-R"/>
</dbReference>
<dbReference type="AlphaFoldDB" id="A0A4R1K6K6"/>
<keyword evidence="4" id="KW-1003">Cell membrane</keyword>
<dbReference type="Proteomes" id="UP000294614">
    <property type="component" value="Unassembled WGS sequence"/>
</dbReference>
<evidence type="ECO:0000256" key="2">
    <source>
        <dbReference type="ARBA" id="ARBA00010942"/>
    </source>
</evidence>
<dbReference type="PANTHER" id="PTHR32063">
    <property type="match status" value="1"/>
</dbReference>
<comment type="subcellular location">
    <subcellularLocation>
        <location evidence="1">Cell membrane</location>
        <topology evidence="1">Multi-pass membrane protein</topology>
    </subcellularLocation>
</comment>
<dbReference type="GO" id="GO:0008324">
    <property type="term" value="F:monoatomic cation transmembrane transporter activity"/>
    <property type="evidence" value="ECO:0007669"/>
    <property type="project" value="InterPro"/>
</dbReference>
<dbReference type="InterPro" id="IPR027463">
    <property type="entry name" value="AcrB_DN_DC_subdom"/>
</dbReference>
<evidence type="ECO:0000313" key="9">
    <source>
        <dbReference type="EMBL" id="TCK59875.1"/>
    </source>
</evidence>
<proteinExistence type="inferred from homology"/>
<dbReference type="SUPFAM" id="SSF82714">
    <property type="entry name" value="Multidrug efflux transporter AcrB TolC docking domain, DN and DC subdomains"/>
    <property type="match status" value="2"/>
</dbReference>
<name>A0A4R1K6K6_9BACT</name>
<feature type="transmembrane region" description="Helical" evidence="8">
    <location>
        <begin position="478"/>
        <end position="496"/>
    </location>
</feature>
<gene>
    <name evidence="9" type="ORF">C8D98_2042</name>
</gene>
<comment type="similarity">
    <text evidence="2">Belongs to the resistance-nodulation-cell division (RND) (TC 2.A.6) family.</text>
</comment>
<evidence type="ECO:0000256" key="5">
    <source>
        <dbReference type="ARBA" id="ARBA00022692"/>
    </source>
</evidence>
<evidence type="ECO:0000256" key="6">
    <source>
        <dbReference type="ARBA" id="ARBA00022989"/>
    </source>
</evidence>
<keyword evidence="10" id="KW-1185">Reference proteome</keyword>
<feature type="transmembrane region" description="Helical" evidence="8">
    <location>
        <begin position="1006"/>
        <end position="1030"/>
    </location>
</feature>
<evidence type="ECO:0000256" key="7">
    <source>
        <dbReference type="ARBA" id="ARBA00023136"/>
    </source>
</evidence>
<sequence length="1042" mass="114679">MIEKLIGFSARNKFLIILFTLATVGLGLWSVKKTPLDAIPDLSDVQVIVFTEWQGRSPDLIEDQITYPIVSSLLAAPKVKVVRGYSFFGYSYVYAIFEDGTDIYWARSRVLENMSKISGKLPPDVSPALGPDATGVGWIYQYALVDKSGKHNLADLRSYQDWYLKYALEEVKGVAEVASIGGHVKEYQINIDPDKLRGYGLSLNQIVKAVRDSNRDTGGRSVELSGRDFMVKGVGYIKNLDDIRNIVIASDGMGVPVLVGDVASVETGPTMRRGIADFNGDGEAVGGVVVMRYGENALNVINNVKEKVASLKGSLPEGVEIVPVYDRSTLIIDSIKTLRDKLIEEIIIVSLVCIIFLFHFRSALVAILTLPVAIIMSFIMFRWLGITSNIMSLGGIAIAIGAMVDAAIVMVENAHKQLEHNPDADRKEVIIAAAQKVGKPLFFSLLIITVSFLPVFALEAQEGRLFKPLAYTKTFSMLFASILSVTLVPALMVIFIKGKIRHEQDNPITKVLVFLYNPFVKFALKFRYLVIALSVISMLAAYPILKKLGSEFMPVLNEGTIFYMPTTLPGISAAEAAKSLQTQNQLIKSIPEVDTVFGKAGNANSATDPAGLSMAETVITLKPHDQWRKDMTFDKLVDELNEKTKVAGWVNSWTMPIKARIDMLSTGIKTPVGIKVFGPDPAKLQTIGEELESSLINVEGTRSVYSERTDGGYYLYIEPDAFKMARYGITVEEINMVIETAIGGMPVTKTVEGRERYPVAVRYKKSFRNDVESIKNVLVPIGGMEGRANYIPLGDVADVYLKPGPDMLKEENGMLVSYVYVDLAAGVDVGSYVKKAMAEVGQSIKLPQGYTLRWSGEYESMQRVKEKLKFAVPLTLGLIFMLLYLNFRSVAKTAIVMLSVPFALVGGFLYLYLLGYNMSVAVWVGLIALAGVAAETGVVMIVYLDEAYDDWKARGQMNTDEDLKDAVIYGAVQRVRPKIMTVATLIIGLVPIMWATGSGADVMKRIAAPMIGGMVTSTILTLIIIPAIYFSWKKWEIKKQTV</sequence>
<dbReference type="GO" id="GO:0005886">
    <property type="term" value="C:plasma membrane"/>
    <property type="evidence" value="ECO:0007669"/>
    <property type="project" value="UniProtKB-SubCell"/>
</dbReference>
<dbReference type="RefSeq" id="WP_132874030.1">
    <property type="nucleotide sequence ID" value="NZ_SMGG01000005.1"/>
</dbReference>
<dbReference type="Gene3D" id="3.30.70.1320">
    <property type="entry name" value="Multidrug efflux transporter AcrB pore domain like"/>
    <property type="match status" value="1"/>
</dbReference>
<feature type="transmembrane region" description="Helical" evidence="8">
    <location>
        <begin position="365"/>
        <end position="384"/>
    </location>
</feature>
<keyword evidence="6 8" id="KW-1133">Transmembrane helix</keyword>
<evidence type="ECO:0000256" key="4">
    <source>
        <dbReference type="ARBA" id="ARBA00022475"/>
    </source>
</evidence>
<feature type="transmembrane region" description="Helical" evidence="8">
    <location>
        <begin position="526"/>
        <end position="545"/>
    </location>
</feature>
<dbReference type="Gene3D" id="1.20.1640.10">
    <property type="entry name" value="Multidrug efflux transporter AcrB transmembrane domain"/>
    <property type="match status" value="2"/>
</dbReference>
<evidence type="ECO:0000256" key="8">
    <source>
        <dbReference type="SAM" id="Phobius"/>
    </source>
</evidence>